<dbReference type="PANTHER" id="PTHR12677">
    <property type="entry name" value="GOLGI APPARATUS MEMBRANE PROTEIN TVP38-RELATED"/>
    <property type="match status" value="1"/>
</dbReference>
<name>A0A6N7PL94_9BACT</name>
<dbReference type="AlphaFoldDB" id="A0A6N7PL94"/>
<keyword evidence="5 6" id="KW-0472">Membrane</keyword>
<dbReference type="Pfam" id="PF09335">
    <property type="entry name" value="VTT_dom"/>
    <property type="match status" value="1"/>
</dbReference>
<evidence type="ECO:0000259" key="7">
    <source>
        <dbReference type="Pfam" id="PF09335"/>
    </source>
</evidence>
<dbReference type="InterPro" id="IPR015414">
    <property type="entry name" value="TMEM64"/>
</dbReference>
<evidence type="ECO:0000313" key="9">
    <source>
        <dbReference type="Proteomes" id="UP000440224"/>
    </source>
</evidence>
<dbReference type="PANTHER" id="PTHR12677:SF59">
    <property type="entry name" value="GOLGI APPARATUS MEMBRANE PROTEIN TVP38-RELATED"/>
    <property type="match status" value="1"/>
</dbReference>
<gene>
    <name evidence="8" type="ORF">GF068_03600</name>
</gene>
<dbReference type="InterPro" id="IPR032816">
    <property type="entry name" value="VTT_dom"/>
</dbReference>
<feature type="domain" description="VTT" evidence="7">
    <location>
        <begin position="72"/>
        <end position="187"/>
    </location>
</feature>
<dbReference type="Proteomes" id="UP000440224">
    <property type="component" value="Unassembled WGS sequence"/>
</dbReference>
<comment type="subcellular location">
    <subcellularLocation>
        <location evidence="1 6">Cell membrane</location>
        <topology evidence="1 6">Multi-pass membrane protein</topology>
    </subcellularLocation>
</comment>
<evidence type="ECO:0000256" key="3">
    <source>
        <dbReference type="ARBA" id="ARBA00022692"/>
    </source>
</evidence>
<evidence type="ECO:0000256" key="4">
    <source>
        <dbReference type="ARBA" id="ARBA00022989"/>
    </source>
</evidence>
<comment type="similarity">
    <text evidence="6">Belongs to the TVP38/TMEM64 family.</text>
</comment>
<dbReference type="GO" id="GO:0005886">
    <property type="term" value="C:plasma membrane"/>
    <property type="evidence" value="ECO:0007669"/>
    <property type="project" value="UniProtKB-SubCell"/>
</dbReference>
<feature type="transmembrane region" description="Helical" evidence="6">
    <location>
        <begin position="168"/>
        <end position="186"/>
    </location>
</feature>
<protein>
    <recommendedName>
        <fullName evidence="6">TVP38/TMEM64 family membrane protein</fullName>
    </recommendedName>
</protein>
<keyword evidence="2 6" id="KW-1003">Cell membrane</keyword>
<keyword evidence="9" id="KW-1185">Reference proteome</keyword>
<evidence type="ECO:0000313" key="8">
    <source>
        <dbReference type="EMBL" id="MRG91010.1"/>
    </source>
</evidence>
<evidence type="ECO:0000256" key="2">
    <source>
        <dbReference type="ARBA" id="ARBA00022475"/>
    </source>
</evidence>
<reference evidence="8 9" key="1">
    <citation type="submission" date="2019-10" db="EMBL/GenBank/DDBJ databases">
        <title>A soil myxobacterium in the family Polyangiaceae.</title>
        <authorList>
            <person name="Li Y."/>
            <person name="Wang J."/>
        </authorList>
    </citation>
    <scope>NUCLEOTIDE SEQUENCE [LARGE SCALE GENOMIC DNA]</scope>
    <source>
        <strain evidence="8 9">DSM 14734</strain>
    </source>
</reference>
<feature type="transmembrane region" description="Helical" evidence="6">
    <location>
        <begin position="198"/>
        <end position="218"/>
    </location>
</feature>
<comment type="caution">
    <text evidence="8">The sequence shown here is derived from an EMBL/GenBank/DDBJ whole genome shotgun (WGS) entry which is preliminary data.</text>
</comment>
<dbReference type="EMBL" id="WJIE01000001">
    <property type="protein sequence ID" value="MRG91010.1"/>
    <property type="molecule type" value="Genomic_DNA"/>
</dbReference>
<keyword evidence="3 6" id="KW-0812">Transmembrane</keyword>
<accession>A0A6N7PL94</accession>
<feature type="transmembrane region" description="Helical" evidence="6">
    <location>
        <begin position="132"/>
        <end position="156"/>
    </location>
</feature>
<evidence type="ECO:0000256" key="6">
    <source>
        <dbReference type="RuleBase" id="RU366058"/>
    </source>
</evidence>
<feature type="transmembrane region" description="Helical" evidence="6">
    <location>
        <begin position="56"/>
        <end position="80"/>
    </location>
</feature>
<evidence type="ECO:0000256" key="1">
    <source>
        <dbReference type="ARBA" id="ARBA00004651"/>
    </source>
</evidence>
<evidence type="ECO:0000256" key="5">
    <source>
        <dbReference type="ARBA" id="ARBA00023136"/>
    </source>
</evidence>
<organism evidence="8 9">
    <name type="scientific">Polyangium spumosum</name>
    <dbReference type="NCBI Taxonomy" id="889282"/>
    <lineage>
        <taxon>Bacteria</taxon>
        <taxon>Pseudomonadati</taxon>
        <taxon>Myxococcota</taxon>
        <taxon>Polyangia</taxon>
        <taxon>Polyangiales</taxon>
        <taxon>Polyangiaceae</taxon>
        <taxon>Polyangium</taxon>
    </lineage>
</organism>
<feature type="transmembrane region" description="Helical" evidence="6">
    <location>
        <begin position="87"/>
        <end position="112"/>
    </location>
</feature>
<sequence>MRPPEPTASRSLRHAKIAAVAAVALGLFVAQRLGLFEVFGEPARIKQALVELGPWGYVAFVAAYAALQPFGVPGTIFVLAAPLIWPWPVAFVLSMAGTMAASVVGFSFARFVARDWVAKLVPARFRAYDEALAKRAFFTVFLLRFLFWMPPMLHVFFGVSRVRFQTHFWGSLAGYFLPLLATSYFGEKVFDAMRDAPPSAWIGVGAVLVVVLGLFWFFTRRSMQKALPS</sequence>
<dbReference type="RefSeq" id="WP_338046203.1">
    <property type="nucleotide sequence ID" value="NZ_WJIE01000001.1"/>
</dbReference>
<proteinExistence type="inferred from homology"/>
<keyword evidence="4 6" id="KW-1133">Transmembrane helix</keyword>